<accession>I5BV62</accession>
<evidence type="ECO:0000256" key="4">
    <source>
        <dbReference type="ARBA" id="ARBA00023315"/>
    </source>
</evidence>
<reference evidence="5 6" key="1">
    <citation type="journal article" date="2012" name="J. Bacteriol.">
        <title>Genome Sequence of Nitratireductor aquibiodomus Strain RA22.</title>
        <authorList>
            <person name="Singh A."/>
            <person name="Jangir P.K."/>
            <person name="Kumari C."/>
            <person name="Sharma R."/>
        </authorList>
    </citation>
    <scope>NUCLEOTIDE SEQUENCE [LARGE SCALE GENOMIC DNA]</scope>
    <source>
        <strain evidence="5 6">RA22</strain>
    </source>
</reference>
<dbReference type="PROSITE" id="PS00101">
    <property type="entry name" value="HEXAPEP_TRANSFERASES"/>
    <property type="match status" value="1"/>
</dbReference>
<protein>
    <submittedName>
        <fullName evidence="5">Galactoside O-acetyltransferase</fullName>
    </submittedName>
</protein>
<evidence type="ECO:0000313" key="5">
    <source>
        <dbReference type="EMBL" id="EIM73464.1"/>
    </source>
</evidence>
<comment type="similarity">
    <text evidence="1">Belongs to the transferase hexapeptide repeat family.</text>
</comment>
<proteinExistence type="inferred from homology"/>
<dbReference type="InterPro" id="IPR018357">
    <property type="entry name" value="Hexapep_transf_CS"/>
</dbReference>
<comment type="caution">
    <text evidence="5">The sequence shown here is derived from an EMBL/GenBank/DDBJ whole genome shotgun (WGS) entry which is preliminary data.</text>
</comment>
<dbReference type="GO" id="GO:0008374">
    <property type="term" value="F:O-acyltransferase activity"/>
    <property type="evidence" value="ECO:0007669"/>
    <property type="project" value="TreeGrafter"/>
</dbReference>
<dbReference type="EMBL" id="AJXZ01000038">
    <property type="protein sequence ID" value="EIM73464.1"/>
    <property type="molecule type" value="Genomic_DNA"/>
</dbReference>
<dbReference type="CDD" id="cd04647">
    <property type="entry name" value="LbH_MAT_like"/>
    <property type="match status" value="1"/>
</dbReference>
<evidence type="ECO:0000313" key="6">
    <source>
        <dbReference type="Proteomes" id="UP000004622"/>
    </source>
</evidence>
<dbReference type="PATRIC" id="fig|1189611.3.peg.2992"/>
<gene>
    <name evidence="5" type="ORF">A33O_14786</name>
</gene>
<dbReference type="PANTHER" id="PTHR23416:SF23">
    <property type="entry name" value="ACETYLTRANSFERASE C18B11.09C-RELATED"/>
    <property type="match status" value="1"/>
</dbReference>
<dbReference type="InterPro" id="IPR001451">
    <property type="entry name" value="Hexapep"/>
</dbReference>
<dbReference type="InterPro" id="IPR051159">
    <property type="entry name" value="Hexapeptide_acetyltransf"/>
</dbReference>
<dbReference type="Gene3D" id="2.160.10.10">
    <property type="entry name" value="Hexapeptide repeat proteins"/>
    <property type="match status" value="1"/>
</dbReference>
<evidence type="ECO:0000256" key="3">
    <source>
        <dbReference type="ARBA" id="ARBA00022737"/>
    </source>
</evidence>
<dbReference type="AlphaFoldDB" id="I5BV62"/>
<dbReference type="SUPFAM" id="SSF51161">
    <property type="entry name" value="Trimeric LpxA-like enzymes"/>
    <property type="match status" value="1"/>
</dbReference>
<organism evidence="5 6">
    <name type="scientific">Nitratireductor aquibiodomus RA22</name>
    <dbReference type="NCBI Taxonomy" id="1189611"/>
    <lineage>
        <taxon>Bacteria</taxon>
        <taxon>Pseudomonadati</taxon>
        <taxon>Pseudomonadota</taxon>
        <taxon>Alphaproteobacteria</taxon>
        <taxon>Hyphomicrobiales</taxon>
        <taxon>Phyllobacteriaceae</taxon>
        <taxon>Nitratireductor</taxon>
    </lineage>
</organism>
<evidence type="ECO:0000256" key="2">
    <source>
        <dbReference type="ARBA" id="ARBA00022679"/>
    </source>
</evidence>
<sequence>MRTVVHESHTGADFGGSRYLSKGAGCIVDQIYIDVRVKPEQRPYVVVGDNSIVSGSYVFERGVGKITIGDGSSIGGGSLLICSQDDGIAIGSHVMLSWNVTVIDSNAHSLNPDIRKMDAYAWKLGLETGQIGAYKDWGNVSSKPIVIEDQVWVGFGSAILKGVTIGKGAVVAAGSVVTKDVPPYVIVGGTRRGLSVTSRVKDGRGTRRFLRCREIPITKNC</sequence>
<keyword evidence="2 5" id="KW-0808">Transferase</keyword>
<dbReference type="Pfam" id="PF00132">
    <property type="entry name" value="Hexapep"/>
    <property type="match status" value="1"/>
</dbReference>
<dbReference type="InterPro" id="IPR011004">
    <property type="entry name" value="Trimer_LpxA-like_sf"/>
</dbReference>
<evidence type="ECO:0000256" key="1">
    <source>
        <dbReference type="ARBA" id="ARBA00007274"/>
    </source>
</evidence>
<dbReference type="Proteomes" id="UP000004622">
    <property type="component" value="Unassembled WGS sequence"/>
</dbReference>
<name>I5BV62_9HYPH</name>
<dbReference type="PANTHER" id="PTHR23416">
    <property type="entry name" value="SIALIC ACID SYNTHASE-RELATED"/>
    <property type="match status" value="1"/>
</dbReference>
<dbReference type="GO" id="GO:0005829">
    <property type="term" value="C:cytosol"/>
    <property type="evidence" value="ECO:0007669"/>
    <property type="project" value="TreeGrafter"/>
</dbReference>
<keyword evidence="4" id="KW-0012">Acyltransferase</keyword>
<keyword evidence="3" id="KW-0677">Repeat</keyword>